<dbReference type="GeneID" id="24885062"/>
<proteinExistence type="predicted"/>
<dbReference type="EMBL" id="CP008746">
    <property type="protein sequence ID" value="AKJ38427.1"/>
    <property type="molecule type" value="Genomic_DNA"/>
</dbReference>
<name>A0A0G3CH46_METBA</name>
<dbReference type="GeneID" id="24844268"/>
<dbReference type="Proteomes" id="UP000035331">
    <property type="component" value="Chromosome"/>
</dbReference>
<sequence>MSRKILVIFVCIFLLLISIIVLIPVVKQNILLDNNENNNNKESGNYFFIHNWGNKSHEVTVEVLDSKNTSIFNESYMSAPKKESMRKQFPFTLTSGTYIKATLDNNITKTEMISNDASDLSISIDIEIQPDDPLDIGIAIP</sequence>
<evidence type="ECO:0000313" key="2">
    <source>
        <dbReference type="Proteomes" id="UP000035331"/>
    </source>
</evidence>
<gene>
    <name evidence="1" type="ORF">MCM1_1377</name>
</gene>
<reference evidence="2" key="1">
    <citation type="submission" date="2014-06" db="EMBL/GenBank/DDBJ databases">
        <title>The complete genome sequence of Methanosarcina barkeri CM1.</title>
        <authorList>
            <consortium name="Pastoral Greenhouse Gas Research Consortium"/>
            <person name="Lambie S.C."/>
            <person name="Leahy S.C."/>
            <person name="Kelly W.J."/>
            <person name="Li D."/>
            <person name="Reilly K."/>
            <person name="Attwood G.T."/>
            <person name="Altermann E."/>
        </authorList>
    </citation>
    <scope>NUCLEOTIDE SEQUENCE [LARGE SCALE GENOMIC DNA]</scope>
    <source>
        <strain evidence="2">CM1</strain>
    </source>
</reference>
<dbReference type="AlphaFoldDB" id="A0A0G3CH46"/>
<dbReference type="RefSeq" id="WP_048119082.1">
    <property type="nucleotide sequence ID" value="NZ_CP008746.1"/>
</dbReference>
<protein>
    <submittedName>
        <fullName evidence="1">Uncharacterized protein</fullName>
    </submittedName>
</protein>
<evidence type="ECO:0000313" key="1">
    <source>
        <dbReference type="EMBL" id="AKJ38427.1"/>
    </source>
</evidence>
<organism evidence="1 2">
    <name type="scientific">Methanosarcina barkeri CM1</name>
    <dbReference type="NCBI Taxonomy" id="796385"/>
    <lineage>
        <taxon>Archaea</taxon>
        <taxon>Methanobacteriati</taxon>
        <taxon>Methanobacteriota</taxon>
        <taxon>Stenosarchaea group</taxon>
        <taxon>Methanomicrobia</taxon>
        <taxon>Methanosarcinales</taxon>
        <taxon>Methanosarcinaceae</taxon>
        <taxon>Methanosarcina</taxon>
    </lineage>
</organism>
<reference evidence="1 2" key="2">
    <citation type="journal article" date="2015" name="Stand. Genomic Sci.">
        <title>The complete genome sequence of the rumen methanogen Methanosarcina barkeri CM1.</title>
        <authorList>
            <person name="Lambie S.C."/>
            <person name="Kelly W.J."/>
            <person name="Leahy S.C."/>
            <person name="Li D."/>
            <person name="Reilly K."/>
            <person name="McAllister T.A."/>
            <person name="Valle E.R."/>
            <person name="Attwood G.T."/>
            <person name="Altermann E."/>
        </authorList>
    </citation>
    <scope>NUCLEOTIDE SEQUENCE [LARGE SCALE GENOMIC DNA]</scope>
    <source>
        <strain evidence="1 2">CM1</strain>
    </source>
</reference>
<dbReference type="PATRIC" id="fig|796385.3.peg.1732"/>
<accession>A0A0G3CH46</accession>